<dbReference type="KEGG" id="msym:MSY001_2691"/>
<dbReference type="SUPFAM" id="SSF54373">
    <property type="entry name" value="FAD-linked reductases, C-terminal domain"/>
    <property type="match status" value="1"/>
</dbReference>
<dbReference type="InterPro" id="IPR050464">
    <property type="entry name" value="Zeta_carotene_desat/Oxidored"/>
</dbReference>
<evidence type="ECO:0000256" key="10">
    <source>
        <dbReference type="ARBA" id="ARBA00047554"/>
    </source>
</evidence>
<dbReference type="OrthoDB" id="438553at2759"/>
<dbReference type="EC" id="1.3.3.4" evidence="4 11"/>
<gene>
    <name evidence="12" type="ORF">MSYG_1935</name>
</gene>
<dbReference type="STRING" id="1230383.M5EAW0"/>
<comment type="cofactor">
    <cofactor evidence="11">
        <name>FAD</name>
        <dbReference type="ChEBI" id="CHEBI:57692"/>
    </cofactor>
    <text evidence="11">Binds 1 FAD per subunit.</text>
</comment>
<comment type="catalytic activity">
    <reaction evidence="10 11">
        <text>protoporphyrinogen IX + 3 O2 = protoporphyrin IX + 3 H2O2</text>
        <dbReference type="Rhea" id="RHEA:25576"/>
        <dbReference type="ChEBI" id="CHEBI:15379"/>
        <dbReference type="ChEBI" id="CHEBI:16240"/>
        <dbReference type="ChEBI" id="CHEBI:57306"/>
        <dbReference type="ChEBI" id="CHEBI:57307"/>
        <dbReference type="EC" id="1.3.3.4"/>
    </reaction>
</comment>
<keyword evidence="8 11" id="KW-0350">Heme biosynthesis</keyword>
<comment type="pathway">
    <text evidence="2 11">Porphyrin-containing compound metabolism; protoporphyrin-IX biosynthesis; protoporphyrin-IX from protoporphyrinogen-IX: step 1/1.</text>
</comment>
<evidence type="ECO:0000256" key="11">
    <source>
        <dbReference type="RuleBase" id="RU367069"/>
    </source>
</evidence>
<dbReference type="GO" id="GO:0006782">
    <property type="term" value="P:protoporphyrinogen IX biosynthetic process"/>
    <property type="evidence" value="ECO:0007669"/>
    <property type="project" value="UniProtKB-UniRule"/>
</dbReference>
<evidence type="ECO:0000256" key="6">
    <source>
        <dbReference type="ARBA" id="ARBA00022827"/>
    </source>
</evidence>
<evidence type="ECO:0000256" key="5">
    <source>
        <dbReference type="ARBA" id="ARBA00022630"/>
    </source>
</evidence>
<comment type="function">
    <text evidence="1 11">Catalyzes the 6-electron oxidation of protoporphyrinogen-IX to form protoporphyrin-IX.</text>
</comment>
<dbReference type="InterPro" id="IPR036188">
    <property type="entry name" value="FAD/NAD-bd_sf"/>
</dbReference>
<protein>
    <recommendedName>
        <fullName evidence="4 11">Protoporphyrinogen oxidase</fullName>
        <ecNumber evidence="4 11">1.3.3.4</ecNumber>
    </recommendedName>
</protein>
<dbReference type="Pfam" id="PF01593">
    <property type="entry name" value="Amino_oxidase"/>
    <property type="match status" value="1"/>
</dbReference>
<dbReference type="RefSeq" id="XP_018741202.1">
    <property type="nucleotide sequence ID" value="XM_018884555.1"/>
</dbReference>
<dbReference type="EMBL" id="LT671823">
    <property type="protein sequence ID" value="SHO77593.1"/>
    <property type="molecule type" value="Genomic_DNA"/>
</dbReference>
<name>M5EAW0_MALS4</name>
<comment type="similarity">
    <text evidence="3 11">Belongs to the protoporphyrinogen/coproporphyrinogen oxidase family. Protoporphyrinogen oxidase subfamily.</text>
</comment>
<evidence type="ECO:0000313" key="13">
    <source>
        <dbReference type="Proteomes" id="UP000186303"/>
    </source>
</evidence>
<dbReference type="PANTHER" id="PTHR42923">
    <property type="entry name" value="PROTOPORPHYRINOGEN OXIDASE"/>
    <property type="match status" value="1"/>
</dbReference>
<keyword evidence="13" id="KW-1185">Reference proteome</keyword>
<organism evidence="12 13">
    <name type="scientific">Malassezia sympodialis (strain ATCC 42132)</name>
    <name type="common">Atopic eczema-associated yeast</name>
    <dbReference type="NCBI Taxonomy" id="1230383"/>
    <lineage>
        <taxon>Eukaryota</taxon>
        <taxon>Fungi</taxon>
        <taxon>Dikarya</taxon>
        <taxon>Basidiomycota</taxon>
        <taxon>Ustilaginomycotina</taxon>
        <taxon>Malasseziomycetes</taxon>
        <taxon>Malasseziales</taxon>
        <taxon>Malasseziaceae</taxon>
        <taxon>Malassezia</taxon>
    </lineage>
</organism>
<keyword evidence="5 11" id="KW-0285">Flavoprotein</keyword>
<accession>M5EAW0</accession>
<evidence type="ECO:0000256" key="8">
    <source>
        <dbReference type="ARBA" id="ARBA00023133"/>
    </source>
</evidence>
<dbReference type="Gene3D" id="3.50.50.60">
    <property type="entry name" value="FAD/NAD(P)-binding domain"/>
    <property type="match status" value="1"/>
</dbReference>
<dbReference type="NCBIfam" id="TIGR00562">
    <property type="entry name" value="proto_IX_ox"/>
    <property type="match status" value="1"/>
</dbReference>
<proteinExistence type="inferred from homology"/>
<dbReference type="OMA" id="WFDQWFG"/>
<reference evidence="13" key="1">
    <citation type="journal article" date="2017" name="Nucleic Acids Res.">
        <title>Proteogenomics produces comprehensive and highly accurate protein-coding gene annotation in a complete genome assembly of Malassezia sympodialis.</title>
        <authorList>
            <person name="Zhu Y."/>
            <person name="Engstroem P.G."/>
            <person name="Tellgren-Roth C."/>
            <person name="Baudo C.D."/>
            <person name="Kennell J.C."/>
            <person name="Sun S."/>
            <person name="Billmyre R.B."/>
            <person name="Schroeder M.S."/>
            <person name="Andersson A."/>
            <person name="Holm T."/>
            <person name="Sigurgeirsson B."/>
            <person name="Wu G."/>
            <person name="Sankaranarayanan S.R."/>
            <person name="Siddharthan R."/>
            <person name="Sanyal K."/>
            <person name="Lundeberg J."/>
            <person name="Nystedt B."/>
            <person name="Boekhout T."/>
            <person name="Dawson T.L. Jr."/>
            <person name="Heitman J."/>
            <person name="Scheynius A."/>
            <person name="Lehtioe J."/>
        </authorList>
    </citation>
    <scope>NUCLEOTIDE SEQUENCE [LARGE SCALE GENOMIC DNA]</scope>
    <source>
        <strain evidence="13">ATCC 42132</strain>
    </source>
</reference>
<dbReference type="VEuPathDB" id="FungiDB:MSYG_1935"/>
<evidence type="ECO:0000256" key="1">
    <source>
        <dbReference type="ARBA" id="ARBA00002600"/>
    </source>
</evidence>
<keyword evidence="7 11" id="KW-0560">Oxidoreductase</keyword>
<keyword evidence="6 11" id="KW-0274">FAD</keyword>
<dbReference type="GO" id="GO:0004729">
    <property type="term" value="F:oxygen-dependent protoporphyrinogen oxidase activity"/>
    <property type="evidence" value="ECO:0007669"/>
    <property type="project" value="UniProtKB-UniRule"/>
</dbReference>
<dbReference type="PANTHER" id="PTHR42923:SF3">
    <property type="entry name" value="PROTOPORPHYRINOGEN OXIDASE"/>
    <property type="match status" value="1"/>
</dbReference>
<dbReference type="InterPro" id="IPR004572">
    <property type="entry name" value="Protoporphyrinogen_oxidase"/>
</dbReference>
<evidence type="ECO:0000256" key="7">
    <source>
        <dbReference type="ARBA" id="ARBA00023002"/>
    </source>
</evidence>
<dbReference type="AlphaFoldDB" id="M5EAW0"/>
<evidence type="ECO:0000256" key="9">
    <source>
        <dbReference type="ARBA" id="ARBA00023244"/>
    </source>
</evidence>
<evidence type="ECO:0000313" key="12">
    <source>
        <dbReference type="EMBL" id="SHO77593.1"/>
    </source>
</evidence>
<sequence>MVPAKTVAVLGGGITGLSAAYTLARNLPRDSFRIVLIDAQNRLGGWISSCRIPVFPNHPDSDTALLEGGPRSIRPVGYKGLRTIELLDQLELTDRMILVPRTSASAQNRFLYYNGTLNRLPSSPWSALTSIFRTPFLRSAAQGVLREWSVPRSDSLSDVMVDESVHSFISRRLGENVAETLVSAVIHGIYAGDSRELSVKSIMPYLVNLEQTHGGLLRALLPKSLNHLYDATPLKYQEETSQKLQAIKARMNPQRLKQLRDTSIYSFPNGLGELISSIEDRLMAMPNVEVWKDAPCESIRRGDKWLISTRFSSEPLESDRLVATIPSHQLAGLLPELPHLRHNPAAHLGVVDVVLAPPRGENYSLPIKGFGYLVPRNAAENHDEILGTVLDSDAVPNQGPTRSDGSSSFYKVTVMMGGPYWRHRSTFPSTEEVKERAMRALEFQLGIPSHVLARYTQLVHARILTNTIPQYLVGHQYRMKQLHEMLQQDPCLRNHLSLLGNSYGGVGVNDCIATAMDTCEAIAQHELGQQNELTTQKSTGLYEIAHSV</sequence>
<dbReference type="Proteomes" id="UP000186303">
    <property type="component" value="Chromosome 3"/>
</dbReference>
<dbReference type="GO" id="GO:0005743">
    <property type="term" value="C:mitochondrial inner membrane"/>
    <property type="evidence" value="ECO:0007669"/>
    <property type="project" value="UniProtKB-SubCell"/>
</dbReference>
<dbReference type="SUPFAM" id="SSF51905">
    <property type="entry name" value="FAD/NAD(P)-binding domain"/>
    <property type="match status" value="1"/>
</dbReference>
<evidence type="ECO:0000256" key="2">
    <source>
        <dbReference type="ARBA" id="ARBA00005073"/>
    </source>
</evidence>
<dbReference type="InterPro" id="IPR002937">
    <property type="entry name" value="Amino_oxidase"/>
</dbReference>
<dbReference type="HOGENOM" id="CLU_009629_1_0_1"/>
<dbReference type="UniPathway" id="UPA00251">
    <property type="reaction ID" value="UER00324"/>
</dbReference>
<evidence type="ECO:0000256" key="4">
    <source>
        <dbReference type="ARBA" id="ARBA00012867"/>
    </source>
</evidence>
<keyword evidence="9 11" id="KW-0627">Porphyrin biosynthesis</keyword>
<comment type="subcellular location">
    <subcellularLocation>
        <location evidence="11">Mitochondrion inner membrane</location>
    </subcellularLocation>
</comment>
<evidence type="ECO:0000256" key="3">
    <source>
        <dbReference type="ARBA" id="ARBA00010551"/>
    </source>
</evidence>